<reference evidence="2" key="1">
    <citation type="submission" date="2022-11" db="EMBL/GenBank/DDBJ databases">
        <title>Methylomonas rapida sp. nov., Carotenoid-Producing Obligate Methanotrophs with High Growth Characteristics and Biotechnological Potential.</title>
        <authorList>
            <person name="Tikhonova E.N."/>
            <person name="Suleimanov R.Z."/>
            <person name="Miroshnikov K."/>
            <person name="Oshkin I.Y."/>
            <person name="Belova S.E."/>
            <person name="Danilova O.V."/>
            <person name="Ashikhmin A."/>
            <person name="Konopkin A."/>
            <person name="But S.Y."/>
            <person name="Khmelenina V.N."/>
            <person name="Kuznetsov N."/>
            <person name="Pimenov N.V."/>
            <person name="Dedysh S.N."/>
        </authorList>
    </citation>
    <scope>NUCLEOTIDE SEQUENCE</scope>
    <source>
        <strain evidence="2">MP1</strain>
    </source>
</reference>
<dbReference type="Pfam" id="PF14520">
    <property type="entry name" value="HHH_5"/>
    <property type="match status" value="1"/>
</dbReference>
<dbReference type="Proteomes" id="UP001162780">
    <property type="component" value="Chromosome"/>
</dbReference>
<evidence type="ECO:0000259" key="1">
    <source>
        <dbReference type="Pfam" id="PF23139"/>
    </source>
</evidence>
<proteinExistence type="predicted"/>
<evidence type="ECO:0000313" key="3">
    <source>
        <dbReference type="Proteomes" id="UP001162780"/>
    </source>
</evidence>
<dbReference type="Gene3D" id="1.10.150.20">
    <property type="entry name" value="5' to 3' exonuclease, C-terminal subdomain"/>
    <property type="match status" value="1"/>
</dbReference>
<feature type="domain" description="ATP-dependent RecD2 DNA helicase OB-fold" evidence="1">
    <location>
        <begin position="15"/>
        <end position="88"/>
    </location>
</feature>
<name>A0ABY7GGE0_9GAMM</name>
<accession>A0ABY7GGE0</accession>
<protein>
    <submittedName>
        <fullName evidence="2">Helix-hairpin-helix domain-containing protein</fullName>
    </submittedName>
</protein>
<evidence type="ECO:0000313" key="2">
    <source>
        <dbReference type="EMBL" id="WAR43301.1"/>
    </source>
</evidence>
<dbReference type="RefSeq" id="WP_269021789.1">
    <property type="nucleotide sequence ID" value="NZ_CP113517.1"/>
</dbReference>
<dbReference type="InterPro" id="IPR055446">
    <property type="entry name" value="RecD2_N_OB"/>
</dbReference>
<gene>
    <name evidence="2" type="ORF">NM686_012980</name>
</gene>
<organism evidence="2 3">
    <name type="scientific">Methylomonas rapida</name>
    <dbReference type="NCBI Taxonomy" id="2963939"/>
    <lineage>
        <taxon>Bacteria</taxon>
        <taxon>Pseudomonadati</taxon>
        <taxon>Pseudomonadota</taxon>
        <taxon>Gammaproteobacteria</taxon>
        <taxon>Methylococcales</taxon>
        <taxon>Methylococcaceae</taxon>
        <taxon>Methylomonas</taxon>
    </lineage>
</organism>
<sequence>MMSQAAPAHADNPVEKLYGSIERVTFHSEASGFCVLRVKVKGYRELITVIGSAASVTAGEYIECLGCWVNDRQHGQQFKTISLKIVPPTTLDGIEKYLGSGMVKGIGPHFAKKLVKAFGEQVFDVIEQTPERLLELPGIGKKRQERVTSAWAEQKVILEIMVFLQSHGVGTSR</sequence>
<dbReference type="InterPro" id="IPR010994">
    <property type="entry name" value="RuvA_2-like"/>
</dbReference>
<dbReference type="EMBL" id="CP113517">
    <property type="protein sequence ID" value="WAR43301.1"/>
    <property type="molecule type" value="Genomic_DNA"/>
</dbReference>
<dbReference type="SUPFAM" id="SSF47781">
    <property type="entry name" value="RuvA domain 2-like"/>
    <property type="match status" value="1"/>
</dbReference>
<keyword evidence="3" id="KW-1185">Reference proteome</keyword>
<dbReference type="Pfam" id="PF23139">
    <property type="entry name" value="OB_YrrC"/>
    <property type="match status" value="1"/>
</dbReference>